<reference evidence="8" key="1">
    <citation type="submission" date="2017-01" db="EMBL/GenBank/DDBJ databases">
        <title>Comparative genomics of anhydrobiosis in the tardigrade Hypsibius dujardini.</title>
        <authorList>
            <person name="Yoshida Y."/>
            <person name="Koutsovoulos G."/>
            <person name="Laetsch D."/>
            <person name="Stevens L."/>
            <person name="Kumar S."/>
            <person name="Horikawa D."/>
            <person name="Ishino K."/>
            <person name="Komine S."/>
            <person name="Tomita M."/>
            <person name="Blaxter M."/>
            <person name="Arakawa K."/>
        </authorList>
    </citation>
    <scope>NUCLEOTIDE SEQUENCE [LARGE SCALE GENOMIC DNA]</scope>
    <source>
        <strain evidence="8">Z151</strain>
    </source>
</reference>
<dbReference type="OrthoDB" id="16538at2759"/>
<feature type="region of interest" description="RNA gate" evidence="5">
    <location>
        <begin position="291"/>
        <end position="305"/>
    </location>
</feature>
<dbReference type="HAMAP" id="MF_03003">
    <property type="entry name" value="eIF3d"/>
    <property type="match status" value="1"/>
</dbReference>
<gene>
    <name evidence="7" type="ORF">BV898_09984</name>
</gene>
<evidence type="ECO:0000256" key="1">
    <source>
        <dbReference type="ARBA" id="ARBA00022490"/>
    </source>
</evidence>
<protein>
    <recommendedName>
        <fullName evidence="5">Eukaryotic translation initiation factor 3 subunit D</fullName>
        <shortName evidence="5">eIF3d</shortName>
    </recommendedName>
    <alternativeName>
        <fullName evidence="5">Eukaryotic translation initiation factor 3 subunit 7</fullName>
    </alternativeName>
</protein>
<feature type="region of interest" description="Disordered" evidence="6">
    <location>
        <begin position="531"/>
        <end position="557"/>
    </location>
</feature>
<sequence>MAAFILPPVESSPNSWGPMKVPDQLTKVPYQQFSKSEPIGRITDWTGALRFQGRFSQGAVPAGDQYAYVHEEDEATFQLVDSSRPQRTFFSRGAGRFRSSLAFRRQRNKDFRNLADNQRDNTRFQNQGQNRRGGMQRGGRQDYNRNRQFTKQREPSVSIQANWVVVEDMEFVRMAKLSFPMKADVDERGKIDVGEDIVSCGALDWYEKSFDRVTVKSEKPLVRSDKPLLTNVTTTDDPIIRKLAKQEEFTVFGTDTAISTLMAASRSVYSWDIVVHRVGKRLFLEQRKNSELDSLTVSETANEPPVEDGAVVNTPKNLSLEATLINHSFLQQVLKKPSDESRYKFKEPNPFIATEDLDKNVCVAYKYRKFKLAEGLTLVVRCTLDAVTQGPSQDVNFLNIKALNEWDPRYSGVDWRSKLDTQPGAVLATELKNNSFKLARWTLSALLAGADALKVGFVSRTNPRDPSQHAILGTQQYRPQEFANNINLNLDNAWGVLYYIIRLCLDLEDGKYLIMKDPNKPLLRLYDIPDESFESDGDEDASDVEKDEEPKPTGTVE</sequence>
<evidence type="ECO:0000313" key="8">
    <source>
        <dbReference type="Proteomes" id="UP000192578"/>
    </source>
</evidence>
<evidence type="ECO:0000313" key="7">
    <source>
        <dbReference type="EMBL" id="OQV15888.1"/>
    </source>
</evidence>
<dbReference type="Pfam" id="PF05091">
    <property type="entry name" value="eIF-3_zeta"/>
    <property type="match status" value="1"/>
</dbReference>
<keyword evidence="4 5" id="KW-0648">Protein biosynthesis</keyword>
<dbReference type="GO" id="GO:0003743">
    <property type="term" value="F:translation initiation factor activity"/>
    <property type="evidence" value="ECO:0007669"/>
    <property type="project" value="UniProtKB-UniRule"/>
</dbReference>
<keyword evidence="3" id="KW-0694">RNA-binding</keyword>
<keyword evidence="2 5" id="KW-0396">Initiation factor</keyword>
<keyword evidence="8" id="KW-1185">Reference proteome</keyword>
<feature type="compositionally biased region" description="Low complexity" evidence="6">
    <location>
        <begin position="123"/>
        <end position="133"/>
    </location>
</feature>
<dbReference type="PANTHER" id="PTHR12399:SF0">
    <property type="entry name" value="EUKARYOTIC TRANSLATION INITIATION FACTOR 3 SUBUNIT D"/>
    <property type="match status" value="1"/>
</dbReference>
<dbReference type="InterPro" id="IPR007783">
    <property type="entry name" value="eIF3d"/>
</dbReference>
<comment type="similarity">
    <text evidence="5">Belongs to the eIF-3 subunit D family.</text>
</comment>
<dbReference type="GO" id="GO:0005852">
    <property type="term" value="C:eukaryotic translation initiation factor 3 complex"/>
    <property type="evidence" value="ECO:0007669"/>
    <property type="project" value="UniProtKB-UniRule"/>
</dbReference>
<comment type="subunit">
    <text evidence="5">Component of the eukaryotic translation initiation factor 3 (eIF-3) complex.</text>
</comment>
<dbReference type="GO" id="GO:0033290">
    <property type="term" value="C:eukaryotic 48S preinitiation complex"/>
    <property type="evidence" value="ECO:0007669"/>
    <property type="project" value="UniProtKB-UniRule"/>
</dbReference>
<dbReference type="Proteomes" id="UP000192578">
    <property type="component" value="Unassembled WGS sequence"/>
</dbReference>
<evidence type="ECO:0000256" key="3">
    <source>
        <dbReference type="ARBA" id="ARBA00022884"/>
    </source>
</evidence>
<comment type="function">
    <text evidence="5">mRNA cap-binding component of the eukaryotic translation initiation factor 3 (eIF-3) complex, which is involved in protein synthesis of a specialized repertoire of mRNAs and, together with other initiation factors, stimulates binding of mRNA and methionyl-tRNAi to the 40S ribosome. The eIF-3 complex specifically targets and initiates translation of a subset of mRNAs involved in cell proliferation. In the eIF-3 complex, eif3d specifically recognizes and binds the 7-methylguanosine cap of a subset of mRNAs.</text>
</comment>
<accession>A0A1W0WL00</accession>
<organism evidence="7 8">
    <name type="scientific">Hypsibius exemplaris</name>
    <name type="common">Freshwater tardigrade</name>
    <dbReference type="NCBI Taxonomy" id="2072580"/>
    <lineage>
        <taxon>Eukaryota</taxon>
        <taxon>Metazoa</taxon>
        <taxon>Ecdysozoa</taxon>
        <taxon>Tardigrada</taxon>
        <taxon>Eutardigrada</taxon>
        <taxon>Parachela</taxon>
        <taxon>Hypsibioidea</taxon>
        <taxon>Hypsibiidae</taxon>
        <taxon>Hypsibius</taxon>
    </lineage>
</organism>
<dbReference type="AlphaFoldDB" id="A0A1W0WL00"/>
<proteinExistence type="inferred from homology"/>
<feature type="compositionally biased region" description="Basic and acidic residues" evidence="6">
    <location>
        <begin position="110"/>
        <end position="122"/>
    </location>
</feature>
<dbReference type="PANTHER" id="PTHR12399">
    <property type="entry name" value="EUKARYOTIC TRANSLATION INITIATION FACTOR 3 SUBUNIT 7"/>
    <property type="match status" value="1"/>
</dbReference>
<dbReference type="GO" id="GO:0001732">
    <property type="term" value="P:formation of cytoplasmic translation initiation complex"/>
    <property type="evidence" value="ECO:0007669"/>
    <property type="project" value="UniProtKB-UniRule"/>
</dbReference>
<feature type="region of interest" description="Disordered" evidence="6">
    <location>
        <begin position="110"/>
        <end position="154"/>
    </location>
</feature>
<dbReference type="GO" id="GO:0016282">
    <property type="term" value="C:eukaryotic 43S preinitiation complex"/>
    <property type="evidence" value="ECO:0007669"/>
    <property type="project" value="UniProtKB-UniRule"/>
</dbReference>
<comment type="domain">
    <text evidence="5">The RNA gate region regulates mRNA cap recognition to prevent promiscuous mRNA-binding before assembly of eif3d into the full eukaryotic translation initiation factor 3 (eIF-3) complex.</text>
</comment>
<evidence type="ECO:0000256" key="2">
    <source>
        <dbReference type="ARBA" id="ARBA00022540"/>
    </source>
</evidence>
<dbReference type="EMBL" id="MTYJ01000081">
    <property type="protein sequence ID" value="OQV15888.1"/>
    <property type="molecule type" value="Genomic_DNA"/>
</dbReference>
<dbReference type="GO" id="GO:0002191">
    <property type="term" value="P:cap-dependent translational initiation"/>
    <property type="evidence" value="ECO:0007669"/>
    <property type="project" value="UniProtKB-UniRule"/>
</dbReference>
<evidence type="ECO:0000256" key="6">
    <source>
        <dbReference type="SAM" id="MobiDB-lite"/>
    </source>
</evidence>
<keyword evidence="1 5" id="KW-0963">Cytoplasm</keyword>
<comment type="subcellular location">
    <subcellularLocation>
        <location evidence="5">Cytoplasm</location>
    </subcellularLocation>
</comment>
<feature type="compositionally biased region" description="Acidic residues" evidence="6">
    <location>
        <begin position="531"/>
        <end position="547"/>
    </location>
</feature>
<comment type="caution">
    <text evidence="7">The sequence shown here is derived from an EMBL/GenBank/DDBJ whole genome shotgun (WGS) entry which is preliminary data.</text>
</comment>
<dbReference type="GO" id="GO:0098808">
    <property type="term" value="F:mRNA cap binding"/>
    <property type="evidence" value="ECO:0007669"/>
    <property type="project" value="UniProtKB-UniRule"/>
</dbReference>
<evidence type="ECO:0000256" key="5">
    <source>
        <dbReference type="HAMAP-Rule" id="MF_03003"/>
    </source>
</evidence>
<evidence type="ECO:0000256" key="4">
    <source>
        <dbReference type="ARBA" id="ARBA00022917"/>
    </source>
</evidence>
<name>A0A1W0WL00_HYPEX</name>
<dbReference type="PIRSF" id="PIRSF016281">
    <property type="entry name" value="EIF-3_zeta"/>
    <property type="match status" value="1"/>
</dbReference>